<dbReference type="RefSeq" id="WP_304483664.1">
    <property type="nucleotide sequence ID" value="NZ_JAUQOQ010000004.1"/>
</dbReference>
<dbReference type="Proteomes" id="UP001577047">
    <property type="component" value="Unassembled WGS sequence"/>
</dbReference>
<comment type="caution">
    <text evidence="2">The sequence shown here is derived from an EMBL/GenBank/DDBJ whole genome shotgun (WGS) entry which is preliminary data.</text>
</comment>
<evidence type="ECO:0000313" key="2">
    <source>
        <dbReference type="EMBL" id="MFB3801145.1"/>
    </source>
</evidence>
<gene>
    <name evidence="2" type="ORF">ACE1YR_11960</name>
</gene>
<dbReference type="EMBL" id="JBHFXX010000008">
    <property type="protein sequence ID" value="MFB3801145.1"/>
    <property type="molecule type" value="Genomic_DNA"/>
</dbReference>
<proteinExistence type="predicted"/>
<organism evidence="2 3">
    <name type="scientific">Pseudomonas boreofloridensis</name>
    <dbReference type="NCBI Taxonomy" id="3064348"/>
    <lineage>
        <taxon>Bacteria</taxon>
        <taxon>Pseudomonadati</taxon>
        <taxon>Pseudomonadota</taxon>
        <taxon>Gammaproteobacteria</taxon>
        <taxon>Pseudomonadales</taxon>
        <taxon>Pseudomonadaceae</taxon>
        <taxon>Pseudomonas</taxon>
    </lineage>
</organism>
<feature type="region of interest" description="Disordered" evidence="1">
    <location>
        <begin position="1"/>
        <end position="51"/>
    </location>
</feature>
<feature type="compositionally biased region" description="Basic and acidic residues" evidence="1">
    <location>
        <begin position="21"/>
        <end position="31"/>
    </location>
</feature>
<accession>A0ABV4Z935</accession>
<evidence type="ECO:0000256" key="1">
    <source>
        <dbReference type="SAM" id="MobiDB-lite"/>
    </source>
</evidence>
<sequence>MSEPLSEEDMRQALFGGADQPRSESESDASKLHTKPALPPAPRASSRSLSSRLRVTMRAAKVYEGPEELLIHDANTLSTLMAEAEARAVAKKKKFLYFHIVSVMPVQV</sequence>
<reference evidence="2 3" key="1">
    <citation type="submission" date="2024-09" db="EMBL/GenBank/DDBJ databases">
        <authorList>
            <person name="Fullem K."/>
        </authorList>
    </citation>
    <scope>NUCLEOTIDE SEQUENCE [LARGE SCALE GENOMIC DNA]</scope>
    <source>
        <strain evidence="3">K1(2024)</strain>
    </source>
</reference>
<name>A0ABV4Z935_9PSED</name>
<keyword evidence="3" id="KW-1185">Reference proteome</keyword>
<protein>
    <submittedName>
        <fullName evidence="2">Uncharacterized protein</fullName>
    </submittedName>
</protein>
<evidence type="ECO:0000313" key="3">
    <source>
        <dbReference type="Proteomes" id="UP001577047"/>
    </source>
</evidence>